<dbReference type="EMBL" id="FOYM01000025">
    <property type="protein sequence ID" value="SFR12425.1"/>
    <property type="molecule type" value="Genomic_DNA"/>
</dbReference>
<dbReference type="STRING" id="39060.SAMN05660706_12525"/>
<dbReference type="RefSeq" id="WP_131820654.1">
    <property type="nucleotide sequence ID" value="NZ_FOYM01000025.1"/>
</dbReference>
<sequence>MGLPGKSILQRLTCSDIHCFGKRKIVGATPAIIQNNFTGQLDGFVKPLPSMAGEACPFFHPFQGVFFCSKPPAKKEIGVNVVMRKTFCSCGHYEYQCAVKKFGQKTYCKSCWKSYRETGGQTITGCIFPEVAVCPDREPACLNMKFSLEDRLKLLEKAKCYRGHARCVYQKHHINNVINIAEKIFNGEQVPCPHKGCNQNLSVVRSNYVLISVCPLHGVISRLVINQEEKD</sequence>
<evidence type="ECO:0000313" key="2">
    <source>
        <dbReference type="Proteomes" id="UP000199584"/>
    </source>
</evidence>
<gene>
    <name evidence="1" type="ORF">SAMN05660706_12525</name>
</gene>
<reference evidence="2" key="1">
    <citation type="submission" date="2016-10" db="EMBL/GenBank/DDBJ databases">
        <authorList>
            <person name="Varghese N."/>
            <person name="Submissions S."/>
        </authorList>
    </citation>
    <scope>NUCLEOTIDE SEQUENCE [LARGE SCALE GENOMIC DNA]</scope>
    <source>
        <strain evidence="2">DSM 3669</strain>
    </source>
</reference>
<evidence type="ECO:0000313" key="1">
    <source>
        <dbReference type="EMBL" id="SFR12425.1"/>
    </source>
</evidence>
<protein>
    <submittedName>
        <fullName evidence="1">Uncharacterized protein</fullName>
    </submittedName>
</protein>
<organism evidence="1 2">
    <name type="scientific">Desulfoscipio geothermicus DSM 3669</name>
    <dbReference type="NCBI Taxonomy" id="1121426"/>
    <lineage>
        <taxon>Bacteria</taxon>
        <taxon>Bacillati</taxon>
        <taxon>Bacillota</taxon>
        <taxon>Clostridia</taxon>
        <taxon>Eubacteriales</taxon>
        <taxon>Desulfallaceae</taxon>
        <taxon>Desulfoscipio</taxon>
    </lineage>
</organism>
<dbReference type="AlphaFoldDB" id="A0A1I6E3V8"/>
<keyword evidence="2" id="KW-1185">Reference proteome</keyword>
<dbReference type="Proteomes" id="UP000199584">
    <property type="component" value="Unassembled WGS sequence"/>
</dbReference>
<name>A0A1I6E3V8_9FIRM</name>
<proteinExistence type="predicted"/>
<accession>A0A1I6E3V8</accession>